<dbReference type="Proteomes" id="UP000009226">
    <property type="component" value="Chromosome"/>
</dbReference>
<accession>F6B913</accession>
<protein>
    <submittedName>
        <fullName evidence="1">Uncharacterized protein</fullName>
    </submittedName>
</protein>
<evidence type="ECO:0000313" key="1">
    <source>
        <dbReference type="EMBL" id="AEF93664.1"/>
    </source>
</evidence>
<dbReference type="HOGENOM" id="CLU_3134850_0_0_9"/>
<name>F6B913_DESCC</name>
<gene>
    <name evidence="1" type="ordered locus">Desca_0784</name>
</gene>
<dbReference type="AlphaFoldDB" id="F6B913"/>
<dbReference type="RefSeq" id="WP_003545162.1">
    <property type="nucleotide sequence ID" value="NC_015565.1"/>
</dbReference>
<proteinExistence type="predicted"/>
<dbReference type="KEGG" id="dca:Desca_0784"/>
<reference evidence="1" key="1">
    <citation type="submission" date="2011-05" db="EMBL/GenBank/DDBJ databases">
        <title>Complete sequence of Desulfotomaculum carboxydivorans CO-1-SRB.</title>
        <authorList>
            <consortium name="US DOE Joint Genome Institute"/>
            <person name="Lucas S."/>
            <person name="Han J."/>
            <person name="Lapidus A."/>
            <person name="Cheng J.-F."/>
            <person name="Goodwin L."/>
            <person name="Pitluck S."/>
            <person name="Peters L."/>
            <person name="Mikhailova N."/>
            <person name="Lu M."/>
            <person name="Han C."/>
            <person name="Tapia R."/>
            <person name="Land M."/>
            <person name="Hauser L."/>
            <person name="Kyrpides N."/>
            <person name="Ivanova N."/>
            <person name="Pagani I."/>
            <person name="Stams A."/>
            <person name="Plugge C."/>
            <person name="Muyzer G."/>
            <person name="Kuever J."/>
            <person name="Parshina S."/>
            <person name="Ivanova A."/>
            <person name="Nazina T."/>
            <person name="Woyke T."/>
        </authorList>
    </citation>
    <scope>NUCLEOTIDE SEQUENCE [LARGE SCALE GENOMIC DNA]</scope>
    <source>
        <strain evidence="1">CO-1-SRB</strain>
    </source>
</reference>
<evidence type="ECO:0000313" key="2">
    <source>
        <dbReference type="Proteomes" id="UP000009226"/>
    </source>
</evidence>
<sequence>MTKVEELAKEIEQLTLKEQKALFDLLADTLDTLGWFKLNDIVFYGEGED</sequence>
<dbReference type="EMBL" id="CP002736">
    <property type="protein sequence ID" value="AEF93664.1"/>
    <property type="molecule type" value="Genomic_DNA"/>
</dbReference>
<organism evidence="1 2">
    <name type="scientific">Desulfotomaculum nigrificans (strain DSM 14880 / VKM B-2319 / CO-1-SRB)</name>
    <name type="common">Desulfotomaculum carboxydivorans</name>
    <dbReference type="NCBI Taxonomy" id="868595"/>
    <lineage>
        <taxon>Bacteria</taxon>
        <taxon>Bacillati</taxon>
        <taxon>Bacillota</taxon>
        <taxon>Clostridia</taxon>
        <taxon>Eubacteriales</taxon>
        <taxon>Desulfotomaculaceae</taxon>
        <taxon>Desulfotomaculum</taxon>
    </lineage>
</organism>
<dbReference type="STRING" id="868595.Desca_0784"/>
<keyword evidence="2" id="KW-1185">Reference proteome</keyword>